<gene>
    <name evidence="2" type="ORF">RI129_009699</name>
</gene>
<evidence type="ECO:0000256" key="1">
    <source>
        <dbReference type="SAM" id="SignalP"/>
    </source>
</evidence>
<dbReference type="AlphaFoldDB" id="A0AAN7ZG27"/>
<accession>A0AAN7ZG27</accession>
<reference evidence="2 3" key="1">
    <citation type="journal article" date="2024" name="Insects">
        <title>An Improved Chromosome-Level Genome Assembly of the Firefly Pyrocoelia pectoralis.</title>
        <authorList>
            <person name="Fu X."/>
            <person name="Meyer-Rochow V.B."/>
            <person name="Ballantyne L."/>
            <person name="Zhu X."/>
        </authorList>
    </citation>
    <scope>NUCLEOTIDE SEQUENCE [LARGE SCALE GENOMIC DNA]</scope>
    <source>
        <strain evidence="2">XCY_ONT2</strain>
    </source>
</reference>
<keyword evidence="1" id="KW-0732">Signal</keyword>
<dbReference type="SUPFAM" id="SSF47565">
    <property type="entry name" value="Insect pheromone/odorant-binding proteins"/>
    <property type="match status" value="1"/>
</dbReference>
<dbReference type="CDD" id="cd23992">
    <property type="entry name" value="PBP_GOBP"/>
    <property type="match status" value="1"/>
</dbReference>
<feature type="signal peptide" evidence="1">
    <location>
        <begin position="1"/>
        <end position="19"/>
    </location>
</feature>
<protein>
    <submittedName>
        <fullName evidence="2">Uncharacterized protein</fullName>
    </submittedName>
</protein>
<comment type="caution">
    <text evidence="2">The sequence shown here is derived from an EMBL/GenBank/DDBJ whole genome shotgun (WGS) entry which is preliminary data.</text>
</comment>
<evidence type="ECO:0000313" key="2">
    <source>
        <dbReference type="EMBL" id="KAK5641152.1"/>
    </source>
</evidence>
<keyword evidence="3" id="KW-1185">Reference proteome</keyword>
<dbReference type="Gene3D" id="1.10.238.20">
    <property type="entry name" value="Pheromone/general odorant binding protein domain"/>
    <property type="match status" value="1"/>
</dbReference>
<sequence length="141" mass="15686">MRTRIFGVFLLVSTAQVLSLEVPDQYFTEHSLKCIAKLNVDKQIVGKHFDDSLHLPKGIKEMNNALECVAAESGIIKDDTLNIDLLKIHVRNTLIPLLGKGGSNSDELTEKAVRECKLDAKDCDRIVAIHNCIIDVITECE</sequence>
<name>A0AAN7ZG27_9COLE</name>
<dbReference type="InterPro" id="IPR036728">
    <property type="entry name" value="PBP_GOBP_sf"/>
</dbReference>
<dbReference type="Proteomes" id="UP001329430">
    <property type="component" value="Chromosome 7"/>
</dbReference>
<organism evidence="2 3">
    <name type="scientific">Pyrocoelia pectoralis</name>
    <dbReference type="NCBI Taxonomy" id="417401"/>
    <lineage>
        <taxon>Eukaryota</taxon>
        <taxon>Metazoa</taxon>
        <taxon>Ecdysozoa</taxon>
        <taxon>Arthropoda</taxon>
        <taxon>Hexapoda</taxon>
        <taxon>Insecta</taxon>
        <taxon>Pterygota</taxon>
        <taxon>Neoptera</taxon>
        <taxon>Endopterygota</taxon>
        <taxon>Coleoptera</taxon>
        <taxon>Polyphaga</taxon>
        <taxon>Elateriformia</taxon>
        <taxon>Elateroidea</taxon>
        <taxon>Lampyridae</taxon>
        <taxon>Lampyrinae</taxon>
        <taxon>Pyrocoelia</taxon>
    </lineage>
</organism>
<dbReference type="EMBL" id="JAVRBK010000007">
    <property type="protein sequence ID" value="KAK5641152.1"/>
    <property type="molecule type" value="Genomic_DNA"/>
</dbReference>
<proteinExistence type="predicted"/>
<evidence type="ECO:0000313" key="3">
    <source>
        <dbReference type="Proteomes" id="UP001329430"/>
    </source>
</evidence>
<feature type="chain" id="PRO_5042908117" evidence="1">
    <location>
        <begin position="20"/>
        <end position="141"/>
    </location>
</feature>
<dbReference type="GO" id="GO:0005549">
    <property type="term" value="F:odorant binding"/>
    <property type="evidence" value="ECO:0007669"/>
    <property type="project" value="InterPro"/>
</dbReference>